<dbReference type="PANTHER" id="PTHR30487:SF0">
    <property type="entry name" value="PREPILIN LEADER PEPTIDASE_N-METHYLTRANSFERASE-RELATED"/>
    <property type="match status" value="1"/>
</dbReference>
<feature type="transmembrane region" description="Helical" evidence="3">
    <location>
        <begin position="22"/>
        <end position="44"/>
    </location>
</feature>
<feature type="transmembrane region" description="Helical" evidence="3">
    <location>
        <begin position="122"/>
        <end position="140"/>
    </location>
</feature>
<feature type="transmembrane region" description="Helical" evidence="3">
    <location>
        <begin position="195"/>
        <end position="216"/>
    </location>
</feature>
<keyword evidence="6" id="KW-1185">Reference proteome</keyword>
<keyword evidence="3" id="KW-0472">Membrane</keyword>
<dbReference type="EMBL" id="BSUO01000001">
    <property type="protein sequence ID" value="GMA38530.1"/>
    <property type="molecule type" value="Genomic_DNA"/>
</dbReference>
<reference evidence="6" key="1">
    <citation type="journal article" date="2019" name="Int. J. Syst. Evol. Microbiol.">
        <title>The Global Catalogue of Microorganisms (GCM) 10K type strain sequencing project: providing services to taxonomists for standard genome sequencing and annotation.</title>
        <authorList>
            <consortium name="The Broad Institute Genomics Platform"/>
            <consortium name="The Broad Institute Genome Sequencing Center for Infectious Disease"/>
            <person name="Wu L."/>
            <person name="Ma J."/>
        </authorList>
    </citation>
    <scope>NUCLEOTIDE SEQUENCE [LARGE SCALE GENOMIC DNA]</scope>
    <source>
        <strain evidence="6">NBRC 113072</strain>
    </source>
</reference>
<dbReference type="PANTHER" id="PTHR30487">
    <property type="entry name" value="TYPE 4 PREPILIN-LIKE PROTEINS LEADER PEPTIDE-PROCESSING ENZYME"/>
    <property type="match status" value="1"/>
</dbReference>
<organism evidence="5 6">
    <name type="scientific">Mobilicoccus caccae</name>
    <dbReference type="NCBI Taxonomy" id="1859295"/>
    <lineage>
        <taxon>Bacteria</taxon>
        <taxon>Bacillati</taxon>
        <taxon>Actinomycetota</taxon>
        <taxon>Actinomycetes</taxon>
        <taxon>Micrococcales</taxon>
        <taxon>Dermatophilaceae</taxon>
        <taxon>Mobilicoccus</taxon>
    </lineage>
</organism>
<dbReference type="Proteomes" id="UP001157126">
    <property type="component" value="Unassembled WGS sequence"/>
</dbReference>
<feature type="region of interest" description="Disordered" evidence="2">
    <location>
        <begin position="251"/>
        <end position="277"/>
    </location>
</feature>
<comment type="similarity">
    <text evidence="1">Belongs to the peptidase A24 family.</text>
</comment>
<feature type="transmembrane region" description="Helical" evidence="3">
    <location>
        <begin position="152"/>
        <end position="174"/>
    </location>
</feature>
<dbReference type="InterPro" id="IPR050882">
    <property type="entry name" value="Prepilin_peptidase/N-MTase"/>
</dbReference>
<evidence type="ECO:0000256" key="3">
    <source>
        <dbReference type="SAM" id="Phobius"/>
    </source>
</evidence>
<evidence type="ECO:0000313" key="6">
    <source>
        <dbReference type="Proteomes" id="UP001157126"/>
    </source>
</evidence>
<dbReference type="Gene3D" id="1.20.120.1220">
    <property type="match status" value="1"/>
</dbReference>
<gene>
    <name evidence="5" type="ORF">GCM10025883_05750</name>
</gene>
<accession>A0ABQ6IKU5</accession>
<dbReference type="InterPro" id="IPR000045">
    <property type="entry name" value="Prepilin_IV_endopep_pep"/>
</dbReference>
<sequence length="277" mass="28475">MIHDPSGSAAQVIAVVFPTSPLLTAGAGLGLALFALGLGVGFVVERRHARGWYRRPGDPPPRRTRGVPTVMTALAWLLLALSLPAPTTPPAVVVLLTHLAFAAVLVAAACVDVCVQRLPDVLTLPAGAAATVLSILAVVAGDGPTSEAGARALLAGVVVPALTLVAALAVRGLGLGDVKLSWSLAAVSAWHGWSVLAAGLAITWLLAGLAAALLLLTGHADRRTPSPWAPSSPWARSWLWLWLCPSPSPLSPAPEHRDGRTPVGIRPSVEQPGVRDP</sequence>
<protein>
    <recommendedName>
        <fullName evidence="4">Prepilin type IV endopeptidase peptidase domain-containing protein</fullName>
    </recommendedName>
</protein>
<keyword evidence="3" id="KW-1133">Transmembrane helix</keyword>
<proteinExistence type="inferred from homology"/>
<evidence type="ECO:0000256" key="2">
    <source>
        <dbReference type="SAM" id="MobiDB-lite"/>
    </source>
</evidence>
<evidence type="ECO:0000256" key="1">
    <source>
        <dbReference type="ARBA" id="ARBA00005801"/>
    </source>
</evidence>
<comment type="caution">
    <text evidence="5">The sequence shown here is derived from an EMBL/GenBank/DDBJ whole genome shotgun (WGS) entry which is preliminary data.</text>
</comment>
<dbReference type="Pfam" id="PF01478">
    <property type="entry name" value="Peptidase_A24"/>
    <property type="match status" value="1"/>
</dbReference>
<name>A0ABQ6IKU5_9MICO</name>
<dbReference type="RefSeq" id="WP_284302594.1">
    <property type="nucleotide sequence ID" value="NZ_BSUO01000001.1"/>
</dbReference>
<keyword evidence="3" id="KW-0812">Transmembrane</keyword>
<evidence type="ECO:0000313" key="5">
    <source>
        <dbReference type="EMBL" id="GMA38530.1"/>
    </source>
</evidence>
<feature type="domain" description="Prepilin type IV endopeptidase peptidase" evidence="4">
    <location>
        <begin position="100"/>
        <end position="212"/>
    </location>
</feature>
<evidence type="ECO:0000259" key="4">
    <source>
        <dbReference type="Pfam" id="PF01478"/>
    </source>
</evidence>
<feature type="transmembrane region" description="Helical" evidence="3">
    <location>
        <begin position="65"/>
        <end position="85"/>
    </location>
</feature>